<feature type="region of interest" description="Disordered" evidence="11">
    <location>
        <begin position="219"/>
        <end position="251"/>
    </location>
</feature>
<dbReference type="InterPro" id="IPR036770">
    <property type="entry name" value="Ankyrin_rpt-contain_sf"/>
</dbReference>
<dbReference type="PANTHER" id="PTHR31251">
    <property type="entry name" value="SQUAMOSA PROMOTER-BINDING-LIKE PROTEIN 4"/>
    <property type="match status" value="1"/>
</dbReference>
<dbReference type="GO" id="GO:0005634">
    <property type="term" value="C:nucleus"/>
    <property type="evidence" value="ECO:0007669"/>
    <property type="project" value="UniProtKB-SubCell"/>
</dbReference>
<evidence type="ECO:0000256" key="10">
    <source>
        <dbReference type="PROSITE-ProRule" id="PRU00470"/>
    </source>
</evidence>
<dbReference type="Pfam" id="PF26102">
    <property type="entry name" value="Ig_SPL7"/>
    <property type="match status" value="1"/>
</dbReference>
<dbReference type="InterPro" id="IPR036893">
    <property type="entry name" value="SBP_sf"/>
</dbReference>
<evidence type="ECO:0000256" key="11">
    <source>
        <dbReference type="SAM" id="MobiDB-lite"/>
    </source>
</evidence>
<organism evidence="13 14">
    <name type="scientific">Rhododendron williamsianum</name>
    <dbReference type="NCBI Taxonomy" id="262921"/>
    <lineage>
        <taxon>Eukaryota</taxon>
        <taxon>Viridiplantae</taxon>
        <taxon>Streptophyta</taxon>
        <taxon>Embryophyta</taxon>
        <taxon>Tracheophyta</taxon>
        <taxon>Spermatophyta</taxon>
        <taxon>Magnoliopsida</taxon>
        <taxon>eudicotyledons</taxon>
        <taxon>Gunneridae</taxon>
        <taxon>Pentapetalae</taxon>
        <taxon>asterids</taxon>
        <taxon>Ericales</taxon>
        <taxon>Ericaceae</taxon>
        <taxon>Ericoideae</taxon>
        <taxon>Rhodoreae</taxon>
        <taxon>Rhododendron</taxon>
    </lineage>
</organism>
<evidence type="ECO:0000313" key="13">
    <source>
        <dbReference type="EMBL" id="KAE9455047.1"/>
    </source>
</evidence>
<evidence type="ECO:0000256" key="5">
    <source>
        <dbReference type="ARBA" id="ARBA00023015"/>
    </source>
</evidence>
<evidence type="ECO:0000313" key="14">
    <source>
        <dbReference type="Proteomes" id="UP000428333"/>
    </source>
</evidence>
<comment type="caution">
    <text evidence="13">The sequence shown here is derived from an EMBL/GenBank/DDBJ whole genome shotgun (WGS) entry which is preliminary data.</text>
</comment>
<feature type="compositionally biased region" description="Basic and acidic residues" evidence="11">
    <location>
        <begin position="88"/>
        <end position="98"/>
    </location>
</feature>
<evidence type="ECO:0000256" key="2">
    <source>
        <dbReference type="ARBA" id="ARBA00022723"/>
    </source>
</evidence>
<proteinExistence type="predicted"/>
<dbReference type="OrthoDB" id="514967at2759"/>
<evidence type="ECO:0000259" key="12">
    <source>
        <dbReference type="PROSITE" id="PS51141"/>
    </source>
</evidence>
<gene>
    <name evidence="13" type="ORF">C3L33_13059</name>
</gene>
<dbReference type="GO" id="GO:0008270">
    <property type="term" value="F:zinc ion binding"/>
    <property type="evidence" value="ECO:0007669"/>
    <property type="project" value="UniProtKB-KW"/>
</dbReference>
<keyword evidence="14" id="KW-1185">Reference proteome</keyword>
<dbReference type="Proteomes" id="UP000428333">
    <property type="component" value="Linkage Group LG07"/>
</dbReference>
<feature type="domain" description="SBP-type" evidence="12">
    <location>
        <begin position="152"/>
        <end position="229"/>
    </location>
</feature>
<comment type="function">
    <text evidence="9">Probable transcriptional factor. Binds to the promoter of the SQUAMOSA gene.</text>
</comment>
<dbReference type="AlphaFoldDB" id="A0A6A4LKC4"/>
<dbReference type="PANTHER" id="PTHR31251:SF86">
    <property type="entry name" value="SQUAMOSA PROMOTER-BINDING-LIKE PROTEIN 1"/>
    <property type="match status" value="1"/>
</dbReference>
<evidence type="ECO:0000256" key="7">
    <source>
        <dbReference type="ARBA" id="ARBA00023163"/>
    </source>
</evidence>
<evidence type="ECO:0000256" key="4">
    <source>
        <dbReference type="ARBA" id="ARBA00022833"/>
    </source>
</evidence>
<dbReference type="Gene3D" id="4.10.1100.10">
    <property type="entry name" value="Transcription factor, SBP-box domain"/>
    <property type="match status" value="1"/>
</dbReference>
<dbReference type="InterPro" id="IPR044817">
    <property type="entry name" value="SBP-like"/>
</dbReference>
<keyword evidence="3 10" id="KW-0863">Zinc-finger</keyword>
<reference evidence="13 14" key="1">
    <citation type="journal article" date="2019" name="Genome Biol. Evol.">
        <title>The Rhododendron genome and chromosomal organization provide insight into shared whole-genome duplications across the heath family (Ericaceae).</title>
        <authorList>
            <person name="Soza V.L."/>
            <person name="Lindsley D."/>
            <person name="Waalkes A."/>
            <person name="Ramage E."/>
            <person name="Patwardhan R.P."/>
            <person name="Burton J.N."/>
            <person name="Adey A."/>
            <person name="Kumar A."/>
            <person name="Qiu R."/>
            <person name="Shendure J."/>
            <person name="Hall B."/>
        </authorList>
    </citation>
    <scope>NUCLEOTIDE SEQUENCE [LARGE SCALE GENOMIC DNA]</scope>
    <source>
        <strain evidence="13">RSF 1966-606</strain>
    </source>
</reference>
<protein>
    <recommendedName>
        <fullName evidence="12">SBP-type domain-containing protein</fullName>
    </recommendedName>
</protein>
<accession>A0A6A4LKC4</accession>
<keyword evidence="5" id="KW-0805">Transcription regulation</keyword>
<dbReference type="FunFam" id="4.10.1100.10:FF:000001">
    <property type="entry name" value="Squamosa promoter-binding-like protein 14"/>
    <property type="match status" value="1"/>
</dbReference>
<dbReference type="InterPro" id="IPR004333">
    <property type="entry name" value="SBP_dom"/>
</dbReference>
<feature type="compositionally biased region" description="Basic residues" evidence="11">
    <location>
        <begin position="219"/>
        <end position="229"/>
    </location>
</feature>
<feature type="compositionally biased region" description="Low complexity" evidence="11">
    <location>
        <begin position="68"/>
        <end position="86"/>
    </location>
</feature>
<feature type="region of interest" description="Disordered" evidence="11">
    <location>
        <begin position="66"/>
        <end position="98"/>
    </location>
</feature>
<name>A0A6A4LKC4_9ERIC</name>
<dbReference type="EMBL" id="QEFC01001870">
    <property type="protein sequence ID" value="KAE9455047.1"/>
    <property type="molecule type" value="Genomic_DNA"/>
</dbReference>
<evidence type="ECO:0000256" key="6">
    <source>
        <dbReference type="ARBA" id="ARBA00023125"/>
    </source>
</evidence>
<dbReference type="GO" id="GO:0003677">
    <property type="term" value="F:DNA binding"/>
    <property type="evidence" value="ECO:0007669"/>
    <property type="project" value="UniProtKB-KW"/>
</dbReference>
<sequence>MEATLGGKAHQFYGPVMPDLKAVGKRTMEWDLNDWNWDGDMFTAAPLNSVPSDCRSRQLFPVGSEIPSSAGLSNSWSSSSDENNGGNEKGKRELEKRRRDVVVVEDEELNDEAGCLNLKLGGQLYPISETDMVDWDGKSGKKSKVIASTTNRAVCQVDDCRADLTAAKEYHRRHKVCDIHSKAGRALVGNVMQRFCQQCSRFHVLQEFDEGKRSCRRRLAGHNRRRRKTHPENVTQTHKGSALCGNTANSSDQTKDQDLLSHLLRNLASLAGSSNRINIAGLLPGSEDLQTAGTSLGTPEKVSDLISNPSKCNSSMLGSTSKVDDSIDIQDSLQPNEECVPASALKGTPKRAFADTMQGGLLQTTSAIPCPTRESIPAEASVPENGVGRMKLNDIDLNNVYDDSHDSGENLETYRVPANLGLGSLDCALLRHQDFQKSSPPRTSGNSGSTSTLSPSSSSGEAQSRTDRIVFKLFGKDPSDFPLVLRRQILDWLSHSPTDIESYIRPGCIILTIYLRLGKCTWEELCCDLSSSLTRLIDASNDSFWRTGWVYTRVQHRVAFLYSGQVVLDTLLPRESHKNCRILSIKPVAVPFSERAQFLVKGFNLSRSTTRLFCALEGKYLLQGSCDDMMEGGDMLVDHDKIQYLSFSCSIPNVNGRGFIEVEDHGFSGSFLPFIVSEKDVCSEICTLESAIELPETADDIHVESDITNARNTALDFIHEMGWLLHRMKKLLDIVFDGTVDAGDHPSIQLALIEMGLLHKAVRRHCKSMVEILLRYIPDGVISKLASEHKQNVKMESNFLFRTDASGPGGLTPLHIAASCEGSESVLDALTEDPGSVGIEAWKGARDSTGLTPQDYASLRGYYSYISLVQRKAKKKSGNDGHLVLDIPSGALSEGNNTKQKTTLGQKWSNFAHFHTEKNEVKPVPRNCKLCQKKLAMVASDHR</sequence>
<evidence type="ECO:0000256" key="8">
    <source>
        <dbReference type="ARBA" id="ARBA00023242"/>
    </source>
</evidence>
<dbReference type="SUPFAM" id="SSF103612">
    <property type="entry name" value="SBT domain"/>
    <property type="match status" value="1"/>
</dbReference>
<evidence type="ECO:0000256" key="9">
    <source>
        <dbReference type="ARBA" id="ARBA00056472"/>
    </source>
</evidence>
<dbReference type="Gene3D" id="1.25.40.20">
    <property type="entry name" value="Ankyrin repeat-containing domain"/>
    <property type="match status" value="1"/>
</dbReference>
<keyword evidence="2" id="KW-0479">Metal-binding</keyword>
<comment type="subcellular location">
    <subcellularLocation>
        <location evidence="1">Nucleus</location>
    </subcellularLocation>
</comment>
<feature type="compositionally biased region" description="Polar residues" evidence="11">
    <location>
        <begin position="232"/>
        <end position="251"/>
    </location>
</feature>
<keyword evidence="8" id="KW-0539">Nucleus</keyword>
<evidence type="ECO:0000256" key="1">
    <source>
        <dbReference type="ARBA" id="ARBA00004123"/>
    </source>
</evidence>
<evidence type="ECO:0000256" key="3">
    <source>
        <dbReference type="ARBA" id="ARBA00022771"/>
    </source>
</evidence>
<feature type="compositionally biased region" description="Low complexity" evidence="11">
    <location>
        <begin position="438"/>
        <end position="460"/>
    </location>
</feature>
<dbReference type="PROSITE" id="PS51141">
    <property type="entry name" value="ZF_SBP"/>
    <property type="match status" value="1"/>
</dbReference>
<feature type="non-terminal residue" evidence="13">
    <location>
        <position position="1"/>
    </location>
</feature>
<keyword evidence="6" id="KW-0238">DNA-binding</keyword>
<dbReference type="SUPFAM" id="SSF48403">
    <property type="entry name" value="Ankyrin repeat"/>
    <property type="match status" value="1"/>
</dbReference>
<keyword evidence="7" id="KW-0804">Transcription</keyword>
<dbReference type="Pfam" id="PF03110">
    <property type="entry name" value="SBP"/>
    <property type="match status" value="1"/>
</dbReference>
<feature type="region of interest" description="Disordered" evidence="11">
    <location>
        <begin position="436"/>
        <end position="463"/>
    </location>
</feature>
<keyword evidence="4" id="KW-0862">Zinc</keyword>